<evidence type="ECO:0000256" key="1">
    <source>
        <dbReference type="ARBA" id="ARBA00022884"/>
    </source>
</evidence>
<dbReference type="PANTHER" id="PTHR48426:SF1">
    <property type="entry name" value="CHROMATIN TARGET OF PRMT1 PROTEIN"/>
    <property type="match status" value="1"/>
</dbReference>
<feature type="region of interest" description="Disordered" evidence="2">
    <location>
        <begin position="120"/>
        <end position="177"/>
    </location>
</feature>
<feature type="region of interest" description="Disordered" evidence="2">
    <location>
        <begin position="267"/>
        <end position="312"/>
    </location>
</feature>
<dbReference type="InterPro" id="IPR025715">
    <property type="entry name" value="FoP_C"/>
</dbReference>
<feature type="region of interest" description="Disordered" evidence="2">
    <location>
        <begin position="341"/>
        <end position="362"/>
    </location>
</feature>
<protein>
    <submittedName>
        <fullName evidence="4">Putative chromatin target of prmt1 protein</fullName>
    </submittedName>
</protein>
<reference evidence="4" key="1">
    <citation type="journal article" date="2014" name="PLoS Negl. Trop. Dis.">
        <title>An updated insight into the Sialotranscriptome of Triatoma infestans: developmental stage and geographic variations.</title>
        <authorList>
            <person name="Schwarz A."/>
            <person name="Medrano-Mercado N."/>
            <person name="Schaub G.A."/>
            <person name="Struchiner C.J."/>
            <person name="Bargues M.D."/>
            <person name="Levy M.Z."/>
            <person name="Ribeiro J.M."/>
        </authorList>
    </citation>
    <scope>NUCLEOTIDE SEQUENCE</scope>
    <source>
        <strain evidence="4">Chile</strain>
        <tissue evidence="4">Salivary glands</tissue>
    </source>
</reference>
<feature type="compositionally biased region" description="Basic residues" evidence="2">
    <location>
        <begin position="294"/>
        <end position="305"/>
    </location>
</feature>
<name>A0A023EXN0_TRIIF</name>
<evidence type="ECO:0000313" key="4">
    <source>
        <dbReference type="EMBL" id="JAC13990.1"/>
    </source>
</evidence>
<feature type="compositionally biased region" description="Low complexity" evidence="2">
    <location>
        <begin position="164"/>
        <end position="177"/>
    </location>
</feature>
<dbReference type="GO" id="GO:0003723">
    <property type="term" value="F:RNA binding"/>
    <property type="evidence" value="ECO:0007669"/>
    <property type="project" value="UniProtKB-KW"/>
</dbReference>
<dbReference type="Pfam" id="PF13865">
    <property type="entry name" value="FoP_duplication"/>
    <property type="match status" value="1"/>
</dbReference>
<feature type="compositionally biased region" description="Low complexity" evidence="2">
    <location>
        <begin position="267"/>
        <end position="278"/>
    </location>
</feature>
<dbReference type="EMBL" id="GBBI01004722">
    <property type="protein sequence ID" value="JAC13990.1"/>
    <property type="molecule type" value="mRNA"/>
</dbReference>
<feature type="region of interest" description="Disordered" evidence="2">
    <location>
        <begin position="229"/>
        <end position="253"/>
    </location>
</feature>
<feature type="compositionally biased region" description="Basic residues" evidence="2">
    <location>
        <begin position="202"/>
        <end position="215"/>
    </location>
</feature>
<organism evidence="4">
    <name type="scientific">Triatoma infestans</name>
    <name type="common">Assassin bug</name>
    <dbReference type="NCBI Taxonomy" id="30076"/>
    <lineage>
        <taxon>Eukaryota</taxon>
        <taxon>Metazoa</taxon>
        <taxon>Ecdysozoa</taxon>
        <taxon>Arthropoda</taxon>
        <taxon>Hexapoda</taxon>
        <taxon>Insecta</taxon>
        <taxon>Pterygota</taxon>
        <taxon>Neoptera</taxon>
        <taxon>Paraneoptera</taxon>
        <taxon>Hemiptera</taxon>
        <taxon>Heteroptera</taxon>
        <taxon>Panheteroptera</taxon>
        <taxon>Cimicomorpha</taxon>
        <taxon>Reduviidae</taxon>
        <taxon>Triatominae</taxon>
        <taxon>Triatoma</taxon>
    </lineage>
</organism>
<feature type="compositionally biased region" description="Polar residues" evidence="2">
    <location>
        <begin position="351"/>
        <end position="362"/>
    </location>
</feature>
<accession>A0A023EXN0</accession>
<evidence type="ECO:0000256" key="2">
    <source>
        <dbReference type="SAM" id="MobiDB-lite"/>
    </source>
</evidence>
<feature type="region of interest" description="Disordered" evidence="2">
    <location>
        <begin position="196"/>
        <end position="217"/>
    </location>
</feature>
<sequence length="362" mass="38618">DSFTQLRRGESLYEDGAGGCAAMASRTSRQQAVASASVRNRRLAIQMSRRPAVVAALNRGVSRNMPNGIINRLGRGAVLANAEEVGTFRSSAAFAANSFRRRSNSVSRVRAGNTGGGFVGGGFRRGGAARRGARGAGSNRPSRPLVRSNSVSRMQRSGSLGRISRAGSLGNLSRSGSLNRLTRSQSLQSLSGWANSAFRGRGMGRGRRRGGRGRRGGVVQGFITRRRDSFGRMGRGSGGSGGQGRVYRGGAGRNNFRGRNLGGGAARNFRGFRNNNNNSLKFRGGRGSGGRGFRGGRGRGRGGRGRQKEQVPTKEALDMEIDEYMSTTKSHLDKEIESYMNQPAEDGVVNANHTNSVTESWD</sequence>
<feature type="compositionally biased region" description="Gly residues" evidence="2">
    <location>
        <begin position="233"/>
        <end position="252"/>
    </location>
</feature>
<feature type="compositionally biased region" description="Polar residues" evidence="2">
    <location>
        <begin position="147"/>
        <end position="158"/>
    </location>
</feature>
<evidence type="ECO:0000259" key="3">
    <source>
        <dbReference type="SMART" id="SM01218"/>
    </source>
</evidence>
<dbReference type="SMART" id="SM01218">
    <property type="entry name" value="FoP_duplication"/>
    <property type="match status" value="1"/>
</dbReference>
<dbReference type="AlphaFoldDB" id="A0A023EXN0"/>
<feature type="non-terminal residue" evidence="4">
    <location>
        <position position="1"/>
    </location>
</feature>
<dbReference type="PANTHER" id="PTHR48426">
    <property type="entry name" value="CHROMATIN TARGET OF PRMT1 PROTEIN"/>
    <property type="match status" value="1"/>
</dbReference>
<proteinExistence type="evidence at transcript level"/>
<dbReference type="InterPro" id="IPR052656">
    <property type="entry name" value="CTOP_PRMT1"/>
</dbReference>
<keyword evidence="1" id="KW-0694">RNA-binding</keyword>
<feature type="domain" description="Chromatin target of PRMT1 protein C-terminal" evidence="3">
    <location>
        <begin position="257"/>
        <end position="346"/>
    </location>
</feature>